<proteinExistence type="predicted"/>
<gene>
    <name evidence="1" type="ORF">PGT21_018024</name>
</gene>
<protein>
    <submittedName>
        <fullName evidence="1">Uncharacterized protein</fullName>
    </submittedName>
</protein>
<accession>A0A5B0M6S0</accession>
<evidence type="ECO:0000313" key="1">
    <source>
        <dbReference type="EMBL" id="KAA1071738.1"/>
    </source>
</evidence>
<dbReference type="EMBL" id="VSWC01000170">
    <property type="protein sequence ID" value="KAA1071738.1"/>
    <property type="molecule type" value="Genomic_DNA"/>
</dbReference>
<dbReference type="Proteomes" id="UP000324748">
    <property type="component" value="Unassembled WGS sequence"/>
</dbReference>
<name>A0A5B0M6S0_PUCGR</name>
<evidence type="ECO:0000313" key="2">
    <source>
        <dbReference type="Proteomes" id="UP000324748"/>
    </source>
</evidence>
<keyword evidence="2" id="KW-1185">Reference proteome</keyword>
<sequence>MFCESFVKLARNPVCKALRNPPGPRSGTSSPAGAGFATIAKQFRNSCEIQRP</sequence>
<dbReference type="AlphaFoldDB" id="A0A5B0M6S0"/>
<reference evidence="1 2" key="1">
    <citation type="submission" date="2019-05" db="EMBL/GenBank/DDBJ databases">
        <title>Emergence of the Ug99 lineage of the wheat stem rust pathogen through somatic hybridization.</title>
        <authorList>
            <person name="Li F."/>
            <person name="Upadhyaya N.M."/>
            <person name="Sperschneider J."/>
            <person name="Matny O."/>
            <person name="Nguyen-Phuc H."/>
            <person name="Mago R."/>
            <person name="Raley C."/>
            <person name="Miller M.E."/>
            <person name="Silverstein K.A.T."/>
            <person name="Henningsen E."/>
            <person name="Hirsch C.D."/>
            <person name="Visser B."/>
            <person name="Pretorius Z.A."/>
            <person name="Steffenson B.J."/>
            <person name="Schwessinger B."/>
            <person name="Dodds P.N."/>
            <person name="Figueroa M."/>
        </authorList>
    </citation>
    <scope>NUCLEOTIDE SEQUENCE [LARGE SCALE GENOMIC DNA]</scope>
    <source>
        <strain evidence="1">21-0</strain>
    </source>
</reference>
<organism evidence="1 2">
    <name type="scientific">Puccinia graminis f. sp. tritici</name>
    <dbReference type="NCBI Taxonomy" id="56615"/>
    <lineage>
        <taxon>Eukaryota</taxon>
        <taxon>Fungi</taxon>
        <taxon>Dikarya</taxon>
        <taxon>Basidiomycota</taxon>
        <taxon>Pucciniomycotina</taxon>
        <taxon>Pucciniomycetes</taxon>
        <taxon>Pucciniales</taxon>
        <taxon>Pucciniaceae</taxon>
        <taxon>Puccinia</taxon>
    </lineage>
</organism>
<comment type="caution">
    <text evidence="1">The sequence shown here is derived from an EMBL/GenBank/DDBJ whole genome shotgun (WGS) entry which is preliminary data.</text>
</comment>